<name>A0A850HAZ9_9SPHN</name>
<comment type="caution">
    <text evidence="2">The sequence shown here is derived from an EMBL/GenBank/DDBJ whole genome shotgun (WGS) entry which is preliminary data.</text>
</comment>
<dbReference type="InterPro" id="IPR036388">
    <property type="entry name" value="WH-like_DNA-bd_sf"/>
</dbReference>
<accession>A0A850HAZ9</accession>
<dbReference type="Proteomes" id="UP000546031">
    <property type="component" value="Unassembled WGS sequence"/>
</dbReference>
<evidence type="ECO:0000259" key="1">
    <source>
        <dbReference type="Pfam" id="PF12728"/>
    </source>
</evidence>
<keyword evidence="3" id="KW-1185">Reference proteome</keyword>
<dbReference type="Pfam" id="PF12728">
    <property type="entry name" value="HTH_17"/>
    <property type="match status" value="1"/>
</dbReference>
<evidence type="ECO:0000313" key="3">
    <source>
        <dbReference type="Proteomes" id="UP000546031"/>
    </source>
</evidence>
<dbReference type="InterPro" id="IPR009061">
    <property type="entry name" value="DNA-bd_dom_put_sf"/>
</dbReference>
<feature type="domain" description="Helix-turn-helix" evidence="1">
    <location>
        <begin position="17"/>
        <end position="65"/>
    </location>
</feature>
<sequence>MPARRANPNRVKSHYSYTAGELAACLGIHKNTVRNWQRKGLKPIDGQRPVLFQGATVRAFLKSQRTSRKQPCAPGTLYCLSCREPRRPALGMVDYQPMRTDSGNMRAICEVCETVMHRRIRFSDLERKMPGCEVQITQGPSSLNGQLSSSLNCDFEKEG</sequence>
<evidence type="ECO:0000313" key="2">
    <source>
        <dbReference type="EMBL" id="NVE94919.1"/>
    </source>
</evidence>
<dbReference type="RefSeq" id="WP_176273143.1">
    <property type="nucleotide sequence ID" value="NZ_JABWTA010000001.1"/>
</dbReference>
<dbReference type="InterPro" id="IPR041657">
    <property type="entry name" value="HTH_17"/>
</dbReference>
<gene>
    <name evidence="2" type="ORF">HUO12_08430</name>
</gene>
<dbReference type="SUPFAM" id="SSF46955">
    <property type="entry name" value="Putative DNA-binding domain"/>
    <property type="match status" value="1"/>
</dbReference>
<reference evidence="2 3" key="1">
    <citation type="submission" date="2020-06" db="EMBL/GenBank/DDBJ databases">
        <title>Altererythrobacter lutimaris sp. nov., a marine bacterium isolated from a tidal flat.</title>
        <authorList>
            <person name="Kim D."/>
            <person name="Yoo Y."/>
            <person name="Kim J.-J."/>
        </authorList>
    </citation>
    <scope>NUCLEOTIDE SEQUENCE [LARGE SCALE GENOMIC DNA]</scope>
    <source>
        <strain evidence="2 3">JGD-16</strain>
    </source>
</reference>
<proteinExistence type="predicted"/>
<organism evidence="2 3">
    <name type="scientific">Altererythrobacter lutimaris</name>
    <dbReference type="NCBI Taxonomy" id="2743979"/>
    <lineage>
        <taxon>Bacteria</taxon>
        <taxon>Pseudomonadati</taxon>
        <taxon>Pseudomonadota</taxon>
        <taxon>Alphaproteobacteria</taxon>
        <taxon>Sphingomonadales</taxon>
        <taxon>Erythrobacteraceae</taxon>
        <taxon>Altererythrobacter</taxon>
    </lineage>
</organism>
<dbReference type="Gene3D" id="1.10.10.10">
    <property type="entry name" value="Winged helix-like DNA-binding domain superfamily/Winged helix DNA-binding domain"/>
    <property type="match status" value="1"/>
</dbReference>
<protein>
    <submittedName>
        <fullName evidence="2">Helix-turn-helix domain-containing protein</fullName>
    </submittedName>
</protein>
<dbReference type="EMBL" id="JABWTA010000001">
    <property type="protein sequence ID" value="NVE94919.1"/>
    <property type="molecule type" value="Genomic_DNA"/>
</dbReference>
<dbReference type="AlphaFoldDB" id="A0A850HAZ9"/>